<name>A0A9X1FB88_9FLAO</name>
<evidence type="ECO:0000313" key="2">
    <source>
        <dbReference type="Proteomes" id="UP001138894"/>
    </source>
</evidence>
<feature type="non-terminal residue" evidence="1">
    <location>
        <position position="1"/>
    </location>
</feature>
<sequence>SIEYKNQHKEKLNSLIFDLYELSYNEKQRIKDSLIKKATVKNSSIGKYQEQLKLTLKPFFKNPLNQDFYHYKDFSLLVFDVFLNSSEKNSQTSKKVSKYTLNEIFKNDVTENFLASQEMIYGEDCIYILKKDDNTNWTETKAFEDGREILKRLLNG</sequence>
<evidence type="ECO:0000313" key="1">
    <source>
        <dbReference type="EMBL" id="MBV7270676.1"/>
    </source>
</evidence>
<dbReference type="RefSeq" id="WP_218547924.1">
    <property type="nucleotide sequence ID" value="NZ_JAGSPD010000021.1"/>
</dbReference>
<dbReference type="Proteomes" id="UP001138894">
    <property type="component" value="Unassembled WGS sequence"/>
</dbReference>
<reference evidence="1" key="1">
    <citation type="submission" date="2021-04" db="EMBL/GenBank/DDBJ databases">
        <authorList>
            <person name="Pira H."/>
            <person name="Risdian C."/>
            <person name="Wink J."/>
        </authorList>
    </citation>
    <scope>NUCLEOTIDE SEQUENCE</scope>
    <source>
        <strain evidence="1">WHY3</strain>
    </source>
</reference>
<protein>
    <submittedName>
        <fullName evidence="1">Uncharacterized protein</fullName>
    </submittedName>
</protein>
<organism evidence="1 2">
    <name type="scientific">Winogradskyella luteola</name>
    <dbReference type="NCBI Taxonomy" id="2828330"/>
    <lineage>
        <taxon>Bacteria</taxon>
        <taxon>Pseudomonadati</taxon>
        <taxon>Bacteroidota</taxon>
        <taxon>Flavobacteriia</taxon>
        <taxon>Flavobacteriales</taxon>
        <taxon>Flavobacteriaceae</taxon>
        <taxon>Winogradskyella</taxon>
    </lineage>
</organism>
<keyword evidence="2" id="KW-1185">Reference proteome</keyword>
<dbReference type="EMBL" id="JAGSPD010000021">
    <property type="protein sequence ID" value="MBV7270676.1"/>
    <property type="molecule type" value="Genomic_DNA"/>
</dbReference>
<proteinExistence type="predicted"/>
<accession>A0A9X1FB88</accession>
<comment type="caution">
    <text evidence="1">The sequence shown here is derived from an EMBL/GenBank/DDBJ whole genome shotgun (WGS) entry which is preliminary data.</text>
</comment>
<dbReference type="AlphaFoldDB" id="A0A9X1FB88"/>
<gene>
    <name evidence="1" type="ORF">KCG49_15915</name>
</gene>